<dbReference type="Proteomes" id="UP001162162">
    <property type="component" value="Unassembled WGS sequence"/>
</dbReference>
<dbReference type="SMART" id="SM00242">
    <property type="entry name" value="MYSc"/>
    <property type="match status" value="1"/>
</dbReference>
<keyword evidence="1 6" id="KW-0547">Nucleotide-binding</keyword>
<dbReference type="GO" id="GO:0007015">
    <property type="term" value="P:actin filament organization"/>
    <property type="evidence" value="ECO:0007669"/>
    <property type="project" value="TreeGrafter"/>
</dbReference>
<dbReference type="GO" id="GO:0051015">
    <property type="term" value="F:actin filament binding"/>
    <property type="evidence" value="ECO:0007669"/>
    <property type="project" value="TreeGrafter"/>
</dbReference>
<dbReference type="GO" id="GO:0005524">
    <property type="term" value="F:ATP binding"/>
    <property type="evidence" value="ECO:0007669"/>
    <property type="project" value="UniProtKB-UniRule"/>
</dbReference>
<dbReference type="Gene3D" id="1.20.58.530">
    <property type="match status" value="1"/>
</dbReference>
<dbReference type="GO" id="GO:0030048">
    <property type="term" value="P:actin filament-based movement"/>
    <property type="evidence" value="ECO:0007669"/>
    <property type="project" value="TreeGrafter"/>
</dbReference>
<dbReference type="InterPro" id="IPR036961">
    <property type="entry name" value="Kinesin_motor_dom_sf"/>
</dbReference>
<dbReference type="Gene3D" id="3.40.850.10">
    <property type="entry name" value="Kinesin motor domain"/>
    <property type="match status" value="1"/>
</dbReference>
<evidence type="ECO:0000313" key="8">
    <source>
        <dbReference type="EMBL" id="KAJ8932392.1"/>
    </source>
</evidence>
<dbReference type="SUPFAM" id="SSF52540">
    <property type="entry name" value="P-loop containing nucleoside triphosphate hydrolases"/>
    <property type="match status" value="1"/>
</dbReference>
<evidence type="ECO:0000259" key="7">
    <source>
        <dbReference type="PROSITE" id="PS51456"/>
    </source>
</evidence>
<keyword evidence="9" id="KW-1185">Reference proteome</keyword>
<keyword evidence="4 6" id="KW-0505">Motor protein</keyword>
<comment type="caution">
    <text evidence="8">The sequence shown here is derived from an EMBL/GenBank/DDBJ whole genome shotgun (WGS) entry which is preliminary data.</text>
</comment>
<comment type="caution">
    <text evidence="6">Lacks conserved residue(s) required for the propagation of feature annotation.</text>
</comment>
<feature type="binding site" evidence="6">
    <location>
        <begin position="64"/>
        <end position="71"/>
    </location>
    <ligand>
        <name>ATP</name>
        <dbReference type="ChEBI" id="CHEBI:30616"/>
    </ligand>
</feature>
<evidence type="ECO:0000256" key="5">
    <source>
        <dbReference type="ARBA" id="ARBA00023203"/>
    </source>
</evidence>
<dbReference type="PANTHER" id="PTHR13140">
    <property type="entry name" value="MYOSIN"/>
    <property type="match status" value="1"/>
</dbReference>
<dbReference type="GO" id="GO:0016459">
    <property type="term" value="C:myosin complex"/>
    <property type="evidence" value="ECO:0007669"/>
    <property type="project" value="UniProtKB-KW"/>
</dbReference>
<comment type="similarity">
    <text evidence="6">Belongs to the TRAFAC class myosin-kinesin ATPase superfamily. Myosin family.</text>
</comment>
<dbReference type="GO" id="GO:0000146">
    <property type="term" value="F:microfilament motor activity"/>
    <property type="evidence" value="ECO:0007669"/>
    <property type="project" value="TreeGrafter"/>
</dbReference>
<keyword evidence="2 6" id="KW-0067">ATP-binding</keyword>
<dbReference type="PANTHER" id="PTHR13140:SF679">
    <property type="entry name" value="UNCONVENTIONAL MYOSIN IC"/>
    <property type="match status" value="1"/>
</dbReference>
<dbReference type="AlphaFoldDB" id="A0AAV8X1G7"/>
<feature type="domain" description="Myosin motor" evidence="7">
    <location>
        <begin position="1"/>
        <end position="259"/>
    </location>
</feature>
<reference evidence="8" key="1">
    <citation type="journal article" date="2023" name="Insect Mol. Biol.">
        <title>Genome sequencing provides insights into the evolution of gene families encoding plant cell wall-degrading enzymes in longhorned beetles.</title>
        <authorList>
            <person name="Shin N.R."/>
            <person name="Okamura Y."/>
            <person name="Kirsch R."/>
            <person name="Pauchet Y."/>
        </authorList>
    </citation>
    <scope>NUCLEOTIDE SEQUENCE</scope>
    <source>
        <strain evidence="8">AMC_N1</strain>
    </source>
</reference>
<dbReference type="GO" id="GO:0006897">
    <property type="term" value="P:endocytosis"/>
    <property type="evidence" value="ECO:0007669"/>
    <property type="project" value="TreeGrafter"/>
</dbReference>
<protein>
    <recommendedName>
        <fullName evidence="7">Myosin motor domain-containing protein</fullName>
    </recommendedName>
</protein>
<organism evidence="8 9">
    <name type="scientific">Aromia moschata</name>
    <dbReference type="NCBI Taxonomy" id="1265417"/>
    <lineage>
        <taxon>Eukaryota</taxon>
        <taxon>Metazoa</taxon>
        <taxon>Ecdysozoa</taxon>
        <taxon>Arthropoda</taxon>
        <taxon>Hexapoda</taxon>
        <taxon>Insecta</taxon>
        <taxon>Pterygota</taxon>
        <taxon>Neoptera</taxon>
        <taxon>Endopterygota</taxon>
        <taxon>Coleoptera</taxon>
        <taxon>Polyphaga</taxon>
        <taxon>Cucujiformia</taxon>
        <taxon>Chrysomeloidea</taxon>
        <taxon>Cerambycidae</taxon>
        <taxon>Cerambycinae</taxon>
        <taxon>Callichromatini</taxon>
        <taxon>Aromia</taxon>
    </lineage>
</organism>
<accession>A0AAV8X1G7</accession>
<evidence type="ECO:0000256" key="4">
    <source>
        <dbReference type="ARBA" id="ARBA00023175"/>
    </source>
</evidence>
<dbReference type="Pfam" id="PF00063">
    <property type="entry name" value="Myosin_head"/>
    <property type="match status" value="2"/>
</dbReference>
<sequence>MTYIGPVLISVNPYQQLDIYGPKDVKDYDNKHFFEVPPHVFAITDTAYRSLKEENQEQCILISGESGAGKTEASKKVLEYIAEVTDHKGEVEKVKNKLLFSNPVLEAFGNAKTNRNDNSSRFGKYMDIQFNYEFRKQLCINFCNEKLQQLFIELTLKSEQDEYEKEGIEWQHVEFFDNKIICDLIEEKHKGLIAFMDEECLRPGEPNDKTLLAKFNTKLSYHPHYISHQKADIKLQKIMGRDVSLFINNAATDFNFNSV</sequence>
<evidence type="ECO:0000256" key="3">
    <source>
        <dbReference type="ARBA" id="ARBA00023123"/>
    </source>
</evidence>
<dbReference type="InterPro" id="IPR001609">
    <property type="entry name" value="Myosin_head_motor_dom-like"/>
</dbReference>
<evidence type="ECO:0000256" key="2">
    <source>
        <dbReference type="ARBA" id="ARBA00022840"/>
    </source>
</evidence>
<dbReference type="GO" id="GO:0005886">
    <property type="term" value="C:plasma membrane"/>
    <property type="evidence" value="ECO:0007669"/>
    <property type="project" value="TreeGrafter"/>
</dbReference>
<dbReference type="PRINTS" id="PR00193">
    <property type="entry name" value="MYOSINHEAVY"/>
</dbReference>
<keyword evidence="3 6" id="KW-0518">Myosin</keyword>
<evidence type="ECO:0000256" key="1">
    <source>
        <dbReference type="ARBA" id="ARBA00022741"/>
    </source>
</evidence>
<proteinExistence type="inferred from homology"/>
<dbReference type="GO" id="GO:0005902">
    <property type="term" value="C:microvillus"/>
    <property type="evidence" value="ECO:0007669"/>
    <property type="project" value="TreeGrafter"/>
</dbReference>
<name>A0AAV8X1G7_9CUCU</name>
<evidence type="ECO:0000313" key="9">
    <source>
        <dbReference type="Proteomes" id="UP001162162"/>
    </source>
</evidence>
<dbReference type="EMBL" id="JAPWTK010001478">
    <property type="protein sequence ID" value="KAJ8932392.1"/>
    <property type="molecule type" value="Genomic_DNA"/>
</dbReference>
<dbReference type="PROSITE" id="PS51456">
    <property type="entry name" value="MYOSIN_MOTOR"/>
    <property type="match status" value="1"/>
</dbReference>
<gene>
    <name evidence="8" type="ORF">NQ318_012742</name>
</gene>
<keyword evidence="5 6" id="KW-0009">Actin-binding</keyword>
<dbReference type="InterPro" id="IPR027417">
    <property type="entry name" value="P-loop_NTPase"/>
</dbReference>
<evidence type="ECO:0000256" key="6">
    <source>
        <dbReference type="PROSITE-ProRule" id="PRU00782"/>
    </source>
</evidence>
<dbReference type="GO" id="GO:0005737">
    <property type="term" value="C:cytoplasm"/>
    <property type="evidence" value="ECO:0007669"/>
    <property type="project" value="TreeGrafter"/>
</dbReference>